<dbReference type="NCBIfam" id="NF047558">
    <property type="entry name" value="TPR_END_plus"/>
    <property type="match status" value="1"/>
</dbReference>
<dbReference type="Pfam" id="PF13181">
    <property type="entry name" value="TPR_8"/>
    <property type="match status" value="1"/>
</dbReference>
<dbReference type="InterPro" id="IPR000157">
    <property type="entry name" value="TIR_dom"/>
</dbReference>
<dbReference type="Gene3D" id="3.40.50.10140">
    <property type="entry name" value="Toll/interleukin-1 receptor homology (TIR) domain"/>
    <property type="match status" value="1"/>
</dbReference>
<dbReference type="InterPro" id="IPR035897">
    <property type="entry name" value="Toll_tir_struct_dom_sf"/>
</dbReference>
<evidence type="ECO:0000313" key="3">
    <source>
        <dbReference type="Proteomes" id="UP001500827"/>
    </source>
</evidence>
<feature type="domain" description="TIR" evidence="1">
    <location>
        <begin position="4"/>
        <end position="117"/>
    </location>
</feature>
<dbReference type="RefSeq" id="WP_344700426.1">
    <property type="nucleotide sequence ID" value="NZ_BAABBM010000001.1"/>
</dbReference>
<gene>
    <name evidence="2" type="ORF">GCM10022276_29160</name>
</gene>
<keyword evidence="3" id="KW-1185">Reference proteome</keyword>
<dbReference type="Proteomes" id="UP001500827">
    <property type="component" value="Unassembled WGS sequence"/>
</dbReference>
<evidence type="ECO:0000313" key="2">
    <source>
        <dbReference type="EMBL" id="GAA3909061.1"/>
    </source>
</evidence>
<dbReference type="PANTHER" id="PTHR12558:SF33">
    <property type="entry name" value="BLL7664 PROTEIN"/>
    <property type="match status" value="1"/>
</dbReference>
<dbReference type="Gene3D" id="1.25.40.10">
    <property type="entry name" value="Tetratricopeptide repeat domain"/>
    <property type="match status" value="2"/>
</dbReference>
<dbReference type="SUPFAM" id="SSF52200">
    <property type="entry name" value="Toll/Interleukin receptor TIR domain"/>
    <property type="match status" value="1"/>
</dbReference>
<dbReference type="PANTHER" id="PTHR12558">
    <property type="entry name" value="CELL DIVISION CYCLE 16,23,27"/>
    <property type="match status" value="1"/>
</dbReference>
<comment type="caution">
    <text evidence="2">The sequence shown here is derived from an EMBL/GenBank/DDBJ whole genome shotgun (WGS) entry which is preliminary data.</text>
</comment>
<evidence type="ECO:0000259" key="1">
    <source>
        <dbReference type="Pfam" id="PF13676"/>
    </source>
</evidence>
<dbReference type="Pfam" id="PF13676">
    <property type="entry name" value="TIR_2"/>
    <property type="match status" value="1"/>
</dbReference>
<organism evidence="2 3">
    <name type="scientific">Sphingomonas limnosediminicola</name>
    <dbReference type="NCBI Taxonomy" id="940133"/>
    <lineage>
        <taxon>Bacteria</taxon>
        <taxon>Pseudomonadati</taxon>
        <taxon>Pseudomonadota</taxon>
        <taxon>Alphaproteobacteria</taxon>
        <taxon>Sphingomonadales</taxon>
        <taxon>Sphingomonadaceae</taxon>
        <taxon>Sphingomonas</taxon>
    </lineage>
</organism>
<dbReference type="InterPro" id="IPR019734">
    <property type="entry name" value="TPR_rpt"/>
</dbReference>
<sequence length="638" mass="68898">MSDIFVSYKAEDRRRVQPLVDALQQDGLGVWWDAHIGGGDAWRETIETQLDSAKCVLVIWSKRSVGPDGRFVRDEASRAQRRNVYVPVLIDKTQPPLGFGETQAISLVGWKGDRSDQRYRAVLECAKAIIAGKSARIQSGGSKQGPSLPRRSLLVGGAAAAVAAAFAGWSFFKSTDARASEGIAVLPFANISGDPSQAYFSDGIAEELRSALARIPHLKVIGRTSSELVKNSDAVTAAHRLGVGNLVTGSVRRSASLIRVTAQLVSGSDGVERWSQVYDRAPGDILMIQSDIAKSVADALSLQLSPETRRAMAYGGTDSPAAHDLYLKAIDLRERGHNEGNFRQALTLFDAAIEVDPRFADAYAQKASTIVNIVGSYSTKAAQFDRGYNEAMAVARQAIALAPESALAHAALAAAFTGKLDVITALSEYQRALKLFRGEFEVLETYSNFAARLGNSKEALKAADKAIVLDPLNPRPRAMRGNSLFYARNYEEAAKTYRETIELARAASPLGPVSLGNCLLLLGKTEEARAAYAKAPPDNIYRLTGDAILSARTGDAARASRNLAQVQEIFGDSAAYQQAEIYAQLGQADRAFAALERSLEVRDPGLLALPRDPFLDPLRSDGRFPALLKKLGWPQFDG</sequence>
<accession>A0ABP7LUS4</accession>
<protein>
    <recommendedName>
        <fullName evidence="1">TIR domain-containing protein</fullName>
    </recommendedName>
</protein>
<name>A0ABP7LUS4_9SPHN</name>
<reference evidence="3" key="1">
    <citation type="journal article" date="2019" name="Int. J. Syst. Evol. Microbiol.">
        <title>The Global Catalogue of Microorganisms (GCM) 10K type strain sequencing project: providing services to taxonomists for standard genome sequencing and annotation.</title>
        <authorList>
            <consortium name="The Broad Institute Genomics Platform"/>
            <consortium name="The Broad Institute Genome Sequencing Center for Infectious Disease"/>
            <person name="Wu L."/>
            <person name="Ma J."/>
        </authorList>
    </citation>
    <scope>NUCLEOTIDE SEQUENCE [LARGE SCALE GENOMIC DNA]</scope>
    <source>
        <strain evidence="3">JCM 17543</strain>
    </source>
</reference>
<dbReference type="Pfam" id="PF13432">
    <property type="entry name" value="TPR_16"/>
    <property type="match status" value="1"/>
</dbReference>
<dbReference type="SMART" id="SM00028">
    <property type="entry name" value="TPR"/>
    <property type="match status" value="5"/>
</dbReference>
<proteinExistence type="predicted"/>
<dbReference type="SUPFAM" id="SSF48452">
    <property type="entry name" value="TPR-like"/>
    <property type="match status" value="2"/>
</dbReference>
<dbReference type="EMBL" id="BAABBM010000001">
    <property type="protein sequence ID" value="GAA3909061.1"/>
    <property type="molecule type" value="Genomic_DNA"/>
</dbReference>
<dbReference type="InterPro" id="IPR011990">
    <property type="entry name" value="TPR-like_helical_dom_sf"/>
</dbReference>